<dbReference type="InterPro" id="IPR013762">
    <property type="entry name" value="Integrase-like_cat_sf"/>
</dbReference>
<keyword evidence="6" id="KW-0614">Plasmid</keyword>
<dbReference type="GO" id="GO:0003677">
    <property type="term" value="F:DNA binding"/>
    <property type="evidence" value="ECO:0007669"/>
    <property type="project" value="UniProtKB-UniRule"/>
</dbReference>
<dbReference type="Pfam" id="PF00589">
    <property type="entry name" value="Phage_integrase"/>
    <property type="match status" value="1"/>
</dbReference>
<geneLocation type="plasmid" evidence="6">
    <name>unnamed</name>
</geneLocation>
<evidence type="ECO:0000259" key="4">
    <source>
        <dbReference type="PROSITE" id="PS51898"/>
    </source>
</evidence>
<protein>
    <submittedName>
        <fullName evidence="6">Tyrosine-type recombinase/integrase</fullName>
    </submittedName>
</protein>
<dbReference type="InterPro" id="IPR010998">
    <property type="entry name" value="Integrase_recombinase_N"/>
</dbReference>
<proteinExistence type="predicted"/>
<dbReference type="PANTHER" id="PTHR30349:SF81">
    <property type="entry name" value="TYROSINE RECOMBINASE XERC"/>
    <property type="match status" value="1"/>
</dbReference>
<dbReference type="AlphaFoldDB" id="A0A7X3SLV4"/>
<evidence type="ECO:0000313" key="6">
    <source>
        <dbReference type="EMBL" id="MXP79033.1"/>
    </source>
</evidence>
<keyword evidence="7" id="KW-1185">Reference proteome</keyword>
<sequence>MNNIHASDQFLQVIWPDFTAHFRNEVSIASYEVDVAEFMRFCESDFLQLDYEKAEAYFEYLQKKLETGKMQPSTMAKKIRELHSLAEYICDERGKYKVPASFRDYFLPYLKRIAKIDKYAKTIPVEHIDKIFTEAQDDLQAYCIFALLQRVGLSSTEIVGLKLCDIVAYDNGVYAELPSRKDPCFIPEDVFVILGQYIAQRQEQEYLFYNSRGNKLNTMYISRLMKKYTELAGVPNYSAEALRNTCAVTMFAYEASPEQVARQMGVTQIQIKRYKNLSYRDNVVRAANELVKVRVEPPK</sequence>
<dbReference type="EMBL" id="WUQX01000003">
    <property type="protein sequence ID" value="MXP79033.1"/>
    <property type="molecule type" value="Genomic_DNA"/>
</dbReference>
<gene>
    <name evidence="6" type="ORF">GN277_28130</name>
</gene>
<evidence type="ECO:0000313" key="7">
    <source>
        <dbReference type="Proteomes" id="UP000460412"/>
    </source>
</evidence>
<dbReference type="RefSeq" id="WP_159757549.1">
    <property type="nucleotide sequence ID" value="NZ_WUQX01000003.1"/>
</dbReference>
<organism evidence="6 7">
    <name type="scientific">Sporofaciens musculi</name>
    <dbReference type="NCBI Taxonomy" id="2681861"/>
    <lineage>
        <taxon>Bacteria</taxon>
        <taxon>Bacillati</taxon>
        <taxon>Bacillota</taxon>
        <taxon>Clostridia</taxon>
        <taxon>Lachnospirales</taxon>
        <taxon>Lachnospiraceae</taxon>
        <taxon>Sporofaciens</taxon>
    </lineage>
</organism>
<dbReference type="InterPro" id="IPR050090">
    <property type="entry name" value="Tyrosine_recombinase_XerCD"/>
</dbReference>
<dbReference type="SUPFAM" id="SSF56349">
    <property type="entry name" value="DNA breaking-rejoining enzymes"/>
    <property type="match status" value="1"/>
</dbReference>
<dbReference type="Gene3D" id="1.10.443.10">
    <property type="entry name" value="Intergrase catalytic core"/>
    <property type="match status" value="1"/>
</dbReference>
<dbReference type="InterPro" id="IPR002104">
    <property type="entry name" value="Integrase_catalytic"/>
</dbReference>
<name>A0A7X3SLV4_9FIRM</name>
<dbReference type="InterPro" id="IPR044068">
    <property type="entry name" value="CB"/>
</dbReference>
<evidence type="ECO:0000256" key="3">
    <source>
        <dbReference type="PROSITE-ProRule" id="PRU01248"/>
    </source>
</evidence>
<dbReference type="GO" id="GO:0006310">
    <property type="term" value="P:DNA recombination"/>
    <property type="evidence" value="ECO:0007669"/>
    <property type="project" value="UniProtKB-KW"/>
</dbReference>
<accession>A0A7X3SLV4</accession>
<dbReference type="Proteomes" id="UP000460412">
    <property type="component" value="Unassembled WGS sequence"/>
</dbReference>
<keyword evidence="1 3" id="KW-0238">DNA-binding</keyword>
<dbReference type="InterPro" id="IPR011010">
    <property type="entry name" value="DNA_brk_join_enz"/>
</dbReference>
<evidence type="ECO:0000256" key="2">
    <source>
        <dbReference type="ARBA" id="ARBA00023172"/>
    </source>
</evidence>
<comment type="caution">
    <text evidence="6">The sequence shown here is derived from an EMBL/GenBank/DDBJ whole genome shotgun (WGS) entry which is preliminary data.</text>
</comment>
<feature type="domain" description="Tyr recombinase" evidence="4">
    <location>
        <begin position="118"/>
        <end position="295"/>
    </location>
</feature>
<evidence type="ECO:0000259" key="5">
    <source>
        <dbReference type="PROSITE" id="PS51900"/>
    </source>
</evidence>
<reference evidence="6 7" key="1">
    <citation type="submission" date="2019-12" db="EMBL/GenBank/DDBJ databases">
        <title>Sporaefaciens musculi gen. nov., sp. nov., a novel bacterium isolated from the caecum of an obese mouse.</title>
        <authorList>
            <person name="Rasmussen T.S."/>
            <person name="Streidl T."/>
            <person name="Hitch T.C.A."/>
            <person name="Wortmann E."/>
            <person name="Deptula P."/>
            <person name="Hansen M."/>
            <person name="Nielsen D.S."/>
            <person name="Clavel T."/>
            <person name="Vogensen F.K."/>
        </authorList>
    </citation>
    <scope>NUCLEOTIDE SEQUENCE [LARGE SCALE GENOMIC DNA]</scope>
    <source>
        <strain evidence="6 7">WCA-9-b2</strain>
        <plasmid evidence="6">unnamed</plasmid>
    </source>
</reference>
<dbReference type="PANTHER" id="PTHR30349">
    <property type="entry name" value="PHAGE INTEGRASE-RELATED"/>
    <property type="match status" value="1"/>
</dbReference>
<dbReference type="Gene3D" id="1.10.150.130">
    <property type="match status" value="1"/>
</dbReference>
<dbReference type="GO" id="GO:0015074">
    <property type="term" value="P:DNA integration"/>
    <property type="evidence" value="ECO:0007669"/>
    <property type="project" value="InterPro"/>
</dbReference>
<dbReference type="PROSITE" id="PS51898">
    <property type="entry name" value="TYR_RECOMBINASE"/>
    <property type="match status" value="1"/>
</dbReference>
<feature type="domain" description="Core-binding (CB)" evidence="5">
    <location>
        <begin position="1"/>
        <end position="90"/>
    </location>
</feature>
<evidence type="ECO:0000256" key="1">
    <source>
        <dbReference type="ARBA" id="ARBA00023125"/>
    </source>
</evidence>
<dbReference type="PROSITE" id="PS51900">
    <property type="entry name" value="CB"/>
    <property type="match status" value="1"/>
</dbReference>
<keyword evidence="2" id="KW-0233">DNA recombination</keyword>